<dbReference type="OMA" id="EFNSYRH"/>
<dbReference type="Proteomes" id="UP000277928">
    <property type="component" value="Unassembled WGS sequence"/>
</dbReference>
<organism evidence="3 4">
    <name type="scientific">Litomosoides sigmodontis</name>
    <name type="common">Filarial nematode worm</name>
    <dbReference type="NCBI Taxonomy" id="42156"/>
    <lineage>
        <taxon>Eukaryota</taxon>
        <taxon>Metazoa</taxon>
        <taxon>Ecdysozoa</taxon>
        <taxon>Nematoda</taxon>
        <taxon>Chromadorea</taxon>
        <taxon>Rhabditida</taxon>
        <taxon>Spirurina</taxon>
        <taxon>Spiruromorpha</taxon>
        <taxon>Filarioidea</taxon>
        <taxon>Onchocercidae</taxon>
        <taxon>Litomosoides</taxon>
    </lineage>
</organism>
<dbReference type="GO" id="GO:0072344">
    <property type="term" value="P:rescue of stalled ribosome"/>
    <property type="evidence" value="ECO:0007669"/>
    <property type="project" value="InterPro"/>
</dbReference>
<dbReference type="PANTHER" id="PTHR12963:SF4">
    <property type="entry name" value="ACTIVATING SIGNAL COINTEGRATOR 1"/>
    <property type="match status" value="1"/>
</dbReference>
<feature type="domain" description="TRIP4/RQT4 C2HC5-type zinc finger" evidence="1">
    <location>
        <begin position="45"/>
        <end position="90"/>
    </location>
</feature>
<feature type="domain" description="Activating signal cointegrator 1 third" evidence="2">
    <location>
        <begin position="156"/>
        <end position="205"/>
    </location>
</feature>
<gene>
    <name evidence="3" type="ORF">NLS_LOCUS1737</name>
</gene>
<evidence type="ECO:0000259" key="1">
    <source>
        <dbReference type="Pfam" id="PF06221"/>
    </source>
</evidence>
<reference evidence="3 4" key="1">
    <citation type="submission" date="2018-08" db="EMBL/GenBank/DDBJ databases">
        <authorList>
            <person name="Laetsch R D."/>
            <person name="Stevens L."/>
            <person name="Kumar S."/>
            <person name="Blaxter L. M."/>
        </authorList>
    </citation>
    <scope>NUCLEOTIDE SEQUENCE [LARGE SCALE GENOMIC DNA]</scope>
</reference>
<dbReference type="EMBL" id="UYRX01000067">
    <property type="protein sequence ID" value="VDK72295.1"/>
    <property type="molecule type" value="Genomic_DNA"/>
</dbReference>
<accession>A0A3P6SWL8</accession>
<sequence>MSRSNHSLKSLAATLNEVHAHQQKPSIPVTFKNNNPADKLRPGRHRCDCQARVHKLIRNCISCGRVVCEQEGSGPCMFCGELVCTREERKLLNQNSRRSVELRNRLLGCGGDETVGGGAFSLASVGSALANAEQYKNKLLTADSNTEMRTHIHDLESDYYNMENNIYLTRAEREAIIARKEELRELRMQQRRALIVNFDLKKARVFEATEKYDDTRDPVIESILLSSRRRQQAEASVPIAKWTPDGFVPKYNSRKEQKNNQQNSNYECEVEDEAFIMLSDEMMYMKVAKKGYSMGIVQPVATLLAYGYRRHIPWNEDVDIRGPLLIVAKGKVVSKNEIEKEISHSCSLLGDSIEKHKLPSEFPSGAIVGRALLTDCLSMNEYEEKYSNRECSATEGPYVLIFEVFEPLLVPIPHLPLSDGIYQVDKQLLTVIRQILEPISLS</sequence>
<dbReference type="OrthoDB" id="338816at2759"/>
<evidence type="ECO:0000313" key="4">
    <source>
        <dbReference type="Proteomes" id="UP000277928"/>
    </source>
</evidence>
<dbReference type="InterPro" id="IPR056993">
    <property type="entry name" value="TRIP4_3rd_dom"/>
</dbReference>
<evidence type="ECO:0000259" key="2">
    <source>
        <dbReference type="Pfam" id="PF23134"/>
    </source>
</evidence>
<dbReference type="GO" id="GO:0180022">
    <property type="term" value="C:RQC-trigger complex"/>
    <property type="evidence" value="ECO:0007669"/>
    <property type="project" value="InterPro"/>
</dbReference>
<dbReference type="Pfam" id="PF23134">
    <property type="entry name" value="TRIP4_3rd"/>
    <property type="match status" value="1"/>
</dbReference>
<evidence type="ECO:0000313" key="3">
    <source>
        <dbReference type="EMBL" id="VDK72295.1"/>
    </source>
</evidence>
<dbReference type="InterPro" id="IPR039128">
    <property type="entry name" value="TRIP4-like"/>
</dbReference>
<dbReference type="GO" id="GO:0008270">
    <property type="term" value="F:zinc ion binding"/>
    <property type="evidence" value="ECO:0007669"/>
    <property type="project" value="InterPro"/>
</dbReference>
<dbReference type="STRING" id="42156.A0A3P6SWL8"/>
<dbReference type="Pfam" id="PF06221">
    <property type="entry name" value="zf-C2HC5"/>
    <property type="match status" value="1"/>
</dbReference>
<name>A0A3P6SWL8_LITSI</name>
<dbReference type="PANTHER" id="PTHR12963">
    <property type="entry name" value="THYROID RECEPTOR INTERACTING PROTEIN RELATED"/>
    <property type="match status" value="1"/>
</dbReference>
<protein>
    <submittedName>
        <fullName evidence="3">Uncharacterized protein</fullName>
    </submittedName>
</protein>
<proteinExistence type="predicted"/>
<dbReference type="InterPro" id="IPR009349">
    <property type="entry name" value="TRIP4/RQT4_C2HC5_Znf"/>
</dbReference>
<dbReference type="GO" id="GO:0005634">
    <property type="term" value="C:nucleus"/>
    <property type="evidence" value="ECO:0007669"/>
    <property type="project" value="InterPro"/>
</dbReference>
<dbReference type="GO" id="GO:0045893">
    <property type="term" value="P:positive regulation of DNA-templated transcription"/>
    <property type="evidence" value="ECO:0007669"/>
    <property type="project" value="TreeGrafter"/>
</dbReference>
<keyword evidence="4" id="KW-1185">Reference proteome</keyword>
<dbReference type="AlphaFoldDB" id="A0A3P6SWL8"/>